<evidence type="ECO:0000313" key="3">
    <source>
        <dbReference type="EMBL" id="ACZ30290.1"/>
    </source>
</evidence>
<dbReference type="Proteomes" id="UP000002255">
    <property type="component" value="Chromosome"/>
</dbReference>
<dbReference type="SUPFAM" id="SSF54106">
    <property type="entry name" value="LysM domain"/>
    <property type="match status" value="1"/>
</dbReference>
<sequence length="149" mass="15270">MAATLVSPLAPCTMLPRGISPGVPVSRQAARSQGASARVGAPVRGGATERLGLDGLRLTARGRVVLIVLALLVSLPLVGLGGRAVAGEPGRPVEVTVHTVAPGETLWGYARQVAAPGQDLRDVVEHLRELNELASGALQVGQTILVPRA</sequence>
<feature type="transmembrane region" description="Helical" evidence="1">
    <location>
        <begin position="64"/>
        <end position="86"/>
    </location>
</feature>
<dbReference type="Pfam" id="PF01476">
    <property type="entry name" value="LysM"/>
    <property type="match status" value="1"/>
</dbReference>
<evidence type="ECO:0000256" key="1">
    <source>
        <dbReference type="SAM" id="Phobius"/>
    </source>
</evidence>
<dbReference type="KEGG" id="xce:Xcel_1259"/>
<dbReference type="EMBL" id="CP001821">
    <property type="protein sequence ID" value="ACZ30290.1"/>
    <property type="molecule type" value="Genomic_DNA"/>
</dbReference>
<dbReference type="HOGENOM" id="CLU_136034_2_1_11"/>
<feature type="domain" description="LysM" evidence="2">
    <location>
        <begin position="96"/>
        <end position="146"/>
    </location>
</feature>
<proteinExistence type="predicted"/>
<protein>
    <submittedName>
        <fullName evidence="3">Peptidoglycan-binding LysM</fullName>
    </submittedName>
</protein>
<keyword evidence="1" id="KW-0472">Membrane</keyword>
<dbReference type="InterPro" id="IPR036779">
    <property type="entry name" value="LysM_dom_sf"/>
</dbReference>
<name>D1C0A1_XYLCX</name>
<evidence type="ECO:0000313" key="4">
    <source>
        <dbReference type="Proteomes" id="UP000002255"/>
    </source>
</evidence>
<keyword evidence="1" id="KW-1133">Transmembrane helix</keyword>
<reference evidence="4" key="1">
    <citation type="submission" date="2009-11" db="EMBL/GenBank/DDBJ databases">
        <title>The complete chromosome of Xylanimonas cellulosilytica DSM 15894.</title>
        <authorList>
            <consortium name="US DOE Joint Genome Institute (JGI-PGF)"/>
            <person name="Lucas S."/>
            <person name="Copeland A."/>
            <person name="Lapidus A."/>
            <person name="Glavina del Rio T."/>
            <person name="Dalin E."/>
            <person name="Tice H."/>
            <person name="Bruce D."/>
            <person name="Goodwin L."/>
            <person name="Pitluck S."/>
            <person name="Kyrpides N."/>
            <person name="Mavromatis K."/>
            <person name="Ivanova N."/>
            <person name="Mikhailova N."/>
            <person name="Foster B."/>
            <person name="Clum A."/>
            <person name="Brettin T."/>
            <person name="Detter J.C."/>
            <person name="Han C."/>
            <person name="Larimer F."/>
            <person name="Land M."/>
            <person name="Hauser L."/>
            <person name="Markowitz V."/>
            <person name="Cheng J.F."/>
            <person name="Hugenholtz P."/>
            <person name="Woyke T."/>
            <person name="Wu D."/>
            <person name="Gehrich-Schroeter G."/>
            <person name="Schneider S."/>
            <person name="Pukall S.R."/>
            <person name="Klenk H.P."/>
            <person name="Eisen J.A."/>
        </authorList>
    </citation>
    <scope>NUCLEOTIDE SEQUENCE [LARGE SCALE GENOMIC DNA]</scope>
    <source>
        <strain evidence="4">DSM 15894 / CECT 5975 / LMG 20990 / XIL07</strain>
    </source>
</reference>
<dbReference type="OrthoDB" id="5084290at2"/>
<dbReference type="AlphaFoldDB" id="D1C0A1"/>
<dbReference type="STRING" id="446471.Xcel_1259"/>
<evidence type="ECO:0000259" key="2">
    <source>
        <dbReference type="PROSITE" id="PS51782"/>
    </source>
</evidence>
<dbReference type="PROSITE" id="PS51782">
    <property type="entry name" value="LYSM"/>
    <property type="match status" value="1"/>
</dbReference>
<dbReference type="InterPro" id="IPR018392">
    <property type="entry name" value="LysM"/>
</dbReference>
<dbReference type="Gene3D" id="3.10.350.10">
    <property type="entry name" value="LysM domain"/>
    <property type="match status" value="1"/>
</dbReference>
<dbReference type="eggNOG" id="COG1388">
    <property type="taxonomic scope" value="Bacteria"/>
</dbReference>
<organism evidence="3 4">
    <name type="scientific">Xylanimonas cellulosilytica (strain DSM 15894 / JCM 12276 / CECT 5975 / KCTC 9989 / LMG 20990 / NBRC 107835 / XIL07)</name>
    <dbReference type="NCBI Taxonomy" id="446471"/>
    <lineage>
        <taxon>Bacteria</taxon>
        <taxon>Bacillati</taxon>
        <taxon>Actinomycetota</taxon>
        <taxon>Actinomycetes</taxon>
        <taxon>Micrococcales</taxon>
        <taxon>Promicromonosporaceae</taxon>
        <taxon>Xylanimonas</taxon>
    </lineage>
</organism>
<dbReference type="SMART" id="SM00257">
    <property type="entry name" value="LysM"/>
    <property type="match status" value="1"/>
</dbReference>
<accession>D1C0A1</accession>
<keyword evidence="4" id="KW-1185">Reference proteome</keyword>
<keyword evidence="1" id="KW-0812">Transmembrane</keyword>
<gene>
    <name evidence="3" type="ordered locus">Xcel_1259</name>
</gene>
<dbReference type="CDD" id="cd00118">
    <property type="entry name" value="LysM"/>
    <property type="match status" value="1"/>
</dbReference>
<reference evidence="3 4" key="2">
    <citation type="journal article" date="2010" name="Stand. Genomic Sci.">
        <title>Complete genome sequence of Xylanimonas cellulosilytica type strain (XIL07).</title>
        <authorList>
            <person name="Foster B."/>
            <person name="Pukall R."/>
            <person name="Abt B."/>
            <person name="Nolan M."/>
            <person name="Glavina Del Rio T."/>
            <person name="Chen F."/>
            <person name="Lucas S."/>
            <person name="Tice H."/>
            <person name="Pitluck S."/>
            <person name="Cheng J.-F."/>
            <person name="Chertkov O."/>
            <person name="Brettin T."/>
            <person name="Han C."/>
            <person name="Detter J.C."/>
            <person name="Bruce D."/>
            <person name="Goodwin L."/>
            <person name="Ivanova N."/>
            <person name="Mavromatis K."/>
            <person name="Pati A."/>
            <person name="Mikhailova N."/>
            <person name="Chen A."/>
            <person name="Palaniappan K."/>
            <person name="Land M."/>
            <person name="Hauser L."/>
            <person name="Chang Y.-J."/>
            <person name="Jeffries C.D."/>
            <person name="Chain P."/>
            <person name="Rohde M."/>
            <person name="Goeker M."/>
            <person name="Bristow J."/>
            <person name="Eisen J.A."/>
            <person name="Markowitz V."/>
            <person name="Hugenholtz P."/>
            <person name="Kyrpides N.C."/>
            <person name="Klenk H.-P."/>
            <person name="Lapidus A."/>
        </authorList>
    </citation>
    <scope>NUCLEOTIDE SEQUENCE [LARGE SCALE GENOMIC DNA]</scope>
    <source>
        <strain evidence="4">DSM 15894 / CECT 5975 / LMG 20990 / XIL07</strain>
    </source>
</reference>